<dbReference type="PANTHER" id="PTHR37423:SF6">
    <property type="entry name" value="CELL DIVISION COORDINATOR CPOB"/>
    <property type="match status" value="1"/>
</dbReference>
<dbReference type="EMBL" id="LN847051">
    <property type="protein sequence ID" value="CRI42788.1"/>
    <property type="molecule type" value="Genomic_DNA"/>
</dbReference>
<proteinExistence type="predicted"/>
<keyword evidence="1" id="KW-0732">Signal</keyword>
<dbReference type="PROSITE" id="PS51257">
    <property type="entry name" value="PROKAR_LIPOPROTEIN"/>
    <property type="match status" value="1"/>
</dbReference>
<dbReference type="SUPFAM" id="SSF48452">
    <property type="entry name" value="TPR-like"/>
    <property type="match status" value="1"/>
</dbReference>
<name>A0A0F7WZF9_CHLPN</name>
<dbReference type="InterPro" id="IPR019734">
    <property type="entry name" value="TPR_rpt"/>
</dbReference>
<feature type="signal peptide" evidence="1">
    <location>
        <begin position="1"/>
        <end position="20"/>
    </location>
</feature>
<gene>
    <name evidence="2" type="ORF">BN1224_DC9_BU_01130</name>
</gene>
<sequence length="318" mass="36611">MKFLLYVPLLLVLVSMGCDAKPVSFEPFSGKLSTQRFEPQHSAEEYFSQGQEFLKKGNFRKALLCFGIITHHFPKDILRNQAQYLIGVCYFKQDHPDLADKAFASYLQLPDAEYSEELFQMKYAIAQRFAQGKRKRICRLEGFPKLMNADEDALRIYDEILTAFPSKDLGAQALYSKAALLIVKNDLTEATKTLKKLTLQFPLHILSSEAFVRLSEIYLQQAKKEPHNLQYLHFAKLNEEAMKKQHPNHPLNEVVSANVGAMREHYARGLYATGRFYEKKKKAEAANIYYRTAITNYPDTLLVAKCQKRLDRISKHTS</sequence>
<dbReference type="Pfam" id="PF13174">
    <property type="entry name" value="TPR_6"/>
    <property type="match status" value="1"/>
</dbReference>
<evidence type="ECO:0000313" key="2">
    <source>
        <dbReference type="EMBL" id="CRI42788.1"/>
    </source>
</evidence>
<dbReference type="PANTHER" id="PTHR37423">
    <property type="entry name" value="SOLUBLE LYTIC MUREIN TRANSGLYCOSYLASE-RELATED"/>
    <property type="match status" value="1"/>
</dbReference>
<dbReference type="Gene3D" id="1.25.40.10">
    <property type="entry name" value="Tetratricopeptide repeat domain"/>
    <property type="match status" value="2"/>
</dbReference>
<evidence type="ECO:0000256" key="1">
    <source>
        <dbReference type="SAM" id="SignalP"/>
    </source>
</evidence>
<dbReference type="AlphaFoldDB" id="A0A0F7WZF9"/>
<feature type="chain" id="PRO_5002524792" evidence="1">
    <location>
        <begin position="21"/>
        <end position="318"/>
    </location>
</feature>
<accession>A0A0F7WZF9</accession>
<dbReference type="Pfam" id="PF13432">
    <property type="entry name" value="TPR_16"/>
    <property type="match status" value="1"/>
</dbReference>
<dbReference type="SMART" id="SM00028">
    <property type="entry name" value="TPR"/>
    <property type="match status" value="4"/>
</dbReference>
<organism evidence="2">
    <name type="scientific">Chlamydia pneumoniae</name>
    <name type="common">Chlamydophila pneumoniae</name>
    <dbReference type="NCBI Taxonomy" id="83558"/>
    <lineage>
        <taxon>Bacteria</taxon>
        <taxon>Pseudomonadati</taxon>
        <taxon>Chlamydiota</taxon>
        <taxon>Chlamydiia</taxon>
        <taxon>Chlamydiales</taxon>
        <taxon>Chlamydiaceae</taxon>
        <taxon>Chlamydia/Chlamydophila group</taxon>
        <taxon>Chlamydia</taxon>
    </lineage>
</organism>
<dbReference type="InterPro" id="IPR011990">
    <property type="entry name" value="TPR-like_helical_dom_sf"/>
</dbReference>
<reference evidence="2" key="1">
    <citation type="submission" date="2015-05" db="EMBL/GenBank/DDBJ databases">
        <authorList>
            <person name="Rattei Thomas"/>
        </authorList>
    </citation>
    <scope>NUCLEOTIDE SEQUENCE</scope>
    <source>
        <strain evidence="2">DC9</strain>
    </source>
</reference>
<protein>
    <submittedName>
        <fullName evidence="2">Tetratricopeptide repeat protein</fullName>
    </submittedName>
</protein>